<dbReference type="Pfam" id="PF00172">
    <property type="entry name" value="Zn_clus"/>
    <property type="match status" value="1"/>
</dbReference>
<protein>
    <submittedName>
        <fullName evidence="8">C6 transcription factor</fullName>
    </submittedName>
</protein>
<dbReference type="Gene3D" id="4.10.240.10">
    <property type="entry name" value="Zn(2)-C6 fungal-type DNA-binding domain"/>
    <property type="match status" value="1"/>
</dbReference>
<keyword evidence="9" id="KW-1185">Reference proteome</keyword>
<evidence type="ECO:0000256" key="6">
    <source>
        <dbReference type="SAM" id="Phobius"/>
    </source>
</evidence>
<dbReference type="SUPFAM" id="SSF57701">
    <property type="entry name" value="Zn2/Cys6 DNA-binding domain"/>
    <property type="match status" value="1"/>
</dbReference>
<keyword evidence="6" id="KW-0812">Transmembrane</keyword>
<accession>A0ABR1EXX3</accession>
<dbReference type="PANTHER" id="PTHR47424:SF15">
    <property type="entry name" value="ZN(II)2CYS6 TRANSCRIPTION FACTOR (EUROFUNG)"/>
    <property type="match status" value="1"/>
</dbReference>
<evidence type="ECO:0000313" key="9">
    <source>
        <dbReference type="Proteomes" id="UP001498771"/>
    </source>
</evidence>
<dbReference type="InterPro" id="IPR036864">
    <property type="entry name" value="Zn2-C6_fun-type_DNA-bd_sf"/>
</dbReference>
<evidence type="ECO:0000256" key="1">
    <source>
        <dbReference type="ARBA" id="ARBA00022723"/>
    </source>
</evidence>
<name>A0ABR1EXX3_9ASCO</name>
<dbReference type="PANTHER" id="PTHR47424">
    <property type="entry name" value="REGULATORY PROTEIN GAL4"/>
    <property type="match status" value="1"/>
</dbReference>
<dbReference type="EMBL" id="JBBJBU010000017">
    <property type="protein sequence ID" value="KAK7202441.1"/>
    <property type="molecule type" value="Genomic_DNA"/>
</dbReference>
<dbReference type="InterPro" id="IPR051127">
    <property type="entry name" value="Fungal_SecMet_Regulators"/>
</dbReference>
<evidence type="ECO:0000256" key="2">
    <source>
        <dbReference type="ARBA" id="ARBA00023015"/>
    </source>
</evidence>
<organism evidence="8 9">
    <name type="scientific">Myxozyma melibiosi</name>
    <dbReference type="NCBI Taxonomy" id="54550"/>
    <lineage>
        <taxon>Eukaryota</taxon>
        <taxon>Fungi</taxon>
        <taxon>Dikarya</taxon>
        <taxon>Ascomycota</taxon>
        <taxon>Saccharomycotina</taxon>
        <taxon>Lipomycetes</taxon>
        <taxon>Lipomycetales</taxon>
        <taxon>Lipomycetaceae</taxon>
        <taxon>Myxozyma</taxon>
    </lineage>
</organism>
<dbReference type="InterPro" id="IPR007219">
    <property type="entry name" value="XnlR_reg_dom"/>
</dbReference>
<keyword evidence="3" id="KW-0804">Transcription</keyword>
<evidence type="ECO:0000256" key="5">
    <source>
        <dbReference type="SAM" id="MobiDB-lite"/>
    </source>
</evidence>
<feature type="compositionally biased region" description="Polar residues" evidence="5">
    <location>
        <begin position="115"/>
        <end position="151"/>
    </location>
</feature>
<dbReference type="PROSITE" id="PS00463">
    <property type="entry name" value="ZN2_CY6_FUNGAL_1"/>
    <property type="match status" value="1"/>
</dbReference>
<feature type="transmembrane region" description="Helical" evidence="6">
    <location>
        <begin position="603"/>
        <end position="621"/>
    </location>
</feature>
<feature type="compositionally biased region" description="Low complexity" evidence="5">
    <location>
        <begin position="152"/>
        <end position="169"/>
    </location>
</feature>
<reference evidence="8 9" key="1">
    <citation type="submission" date="2024-03" db="EMBL/GenBank/DDBJ databases">
        <title>Genome-scale model development and genomic sequencing of the oleaginous clade Lipomyces.</title>
        <authorList>
            <consortium name="Lawrence Berkeley National Laboratory"/>
            <person name="Czajka J.J."/>
            <person name="Han Y."/>
            <person name="Kim J."/>
            <person name="Mondo S.J."/>
            <person name="Hofstad B.A."/>
            <person name="Robles A."/>
            <person name="Haridas S."/>
            <person name="Riley R."/>
            <person name="LaButti K."/>
            <person name="Pangilinan J."/>
            <person name="Andreopoulos W."/>
            <person name="Lipzen A."/>
            <person name="Yan J."/>
            <person name="Wang M."/>
            <person name="Ng V."/>
            <person name="Grigoriev I.V."/>
            <person name="Spatafora J.W."/>
            <person name="Magnuson J.K."/>
            <person name="Baker S.E."/>
            <person name="Pomraning K.R."/>
        </authorList>
    </citation>
    <scope>NUCLEOTIDE SEQUENCE [LARGE SCALE GENOMIC DNA]</scope>
    <source>
        <strain evidence="8 9">Phaff 52-87</strain>
    </source>
</reference>
<dbReference type="Pfam" id="PF04082">
    <property type="entry name" value="Fungal_trans"/>
    <property type="match status" value="1"/>
</dbReference>
<keyword evidence="2" id="KW-0805">Transcription regulation</keyword>
<keyword evidence="6" id="KW-1133">Transmembrane helix</keyword>
<dbReference type="CDD" id="cd00067">
    <property type="entry name" value="GAL4"/>
    <property type="match status" value="1"/>
</dbReference>
<keyword evidence="1" id="KW-0479">Metal-binding</keyword>
<evidence type="ECO:0000256" key="3">
    <source>
        <dbReference type="ARBA" id="ARBA00023163"/>
    </source>
</evidence>
<dbReference type="CDD" id="cd12148">
    <property type="entry name" value="fungal_TF_MHR"/>
    <property type="match status" value="1"/>
</dbReference>
<sequence>MASGSEQDQVKRPRRPRVAQACERCRQKKYKCDEHYPCTHCKNHKAECTYKALNMSRAENLTISHVRFLEKKIEQLSAEVVASRRQAMAVAHAAESSNANGPAFSNFANGEQRSCSSGHAIQGSQIPISNDNSASAGTLNSAHGLSGTNKRPPSLTPSSLPESLAESSTVIEKGSSTLDEAEQCLTEDSDKEVTGMNNHTLSSEFHGNTSSVAFLDYLHKKFQNSDRSDSRGDFESSLVSALHNDAFLRDMTRSSALHSTTARLESVQYYFRQAHQFLKGYFEQLHYIHPFLDKNSFMARAEDLWFGRTSAVSESFIALYLSTLSLGALIGSWDSLEIEDKDRFQWSRQLFNDAQTILRDLQYSHDLETVQCSIIMAKVCQNELNPHLAYMYLGQACRICLSLGFNREMSTKSNPEQADSISKTWWGLYSLEIEMSFSLGRPDTLGMDEYHNQIMPPINNTETDLIPLMVDCAKIMRKVSIGVYHSNASVRDKLDCALQLNAELTAWAMRLPLRLKPANLPGDTLAESLRDPRWIKRQRLVLQIRFYNIQMLLFRPFLVCVPSDLTKLPSILEEAIQKCVESARATIDIIYDIYRTHTFFQTWWYNTTYVMFAVTMLLLHIKKFPSSPHKRQYLISLEKCVQILNAMDASVVARRLSEIVTTNLEALKGVDTPGDNNVALLADADPYMELNREVDFSSVMLNDSLFDGLPDLLYEEWASNISLSAPPGPRA</sequence>
<gene>
    <name evidence="8" type="ORF">BZA70DRAFT_285786</name>
</gene>
<dbReference type="RefSeq" id="XP_064765474.1">
    <property type="nucleotide sequence ID" value="XM_064913792.1"/>
</dbReference>
<dbReference type="GeneID" id="90039304"/>
<comment type="caution">
    <text evidence="8">The sequence shown here is derived from an EMBL/GenBank/DDBJ whole genome shotgun (WGS) entry which is preliminary data.</text>
</comment>
<dbReference type="SMART" id="SM00906">
    <property type="entry name" value="Fungal_trans"/>
    <property type="match status" value="1"/>
</dbReference>
<feature type="region of interest" description="Disordered" evidence="5">
    <location>
        <begin position="115"/>
        <end position="182"/>
    </location>
</feature>
<dbReference type="InterPro" id="IPR001138">
    <property type="entry name" value="Zn2Cys6_DnaBD"/>
</dbReference>
<keyword evidence="4" id="KW-0539">Nucleus</keyword>
<dbReference type="Proteomes" id="UP001498771">
    <property type="component" value="Unassembled WGS sequence"/>
</dbReference>
<evidence type="ECO:0000256" key="4">
    <source>
        <dbReference type="ARBA" id="ARBA00023242"/>
    </source>
</evidence>
<evidence type="ECO:0000313" key="8">
    <source>
        <dbReference type="EMBL" id="KAK7202441.1"/>
    </source>
</evidence>
<evidence type="ECO:0000259" key="7">
    <source>
        <dbReference type="PROSITE" id="PS50048"/>
    </source>
</evidence>
<keyword evidence="6" id="KW-0472">Membrane</keyword>
<dbReference type="SMART" id="SM00066">
    <property type="entry name" value="GAL4"/>
    <property type="match status" value="1"/>
</dbReference>
<dbReference type="PROSITE" id="PS50048">
    <property type="entry name" value="ZN2_CY6_FUNGAL_2"/>
    <property type="match status" value="1"/>
</dbReference>
<proteinExistence type="predicted"/>
<feature type="domain" description="Zn(2)-C6 fungal-type" evidence="7">
    <location>
        <begin position="21"/>
        <end position="50"/>
    </location>
</feature>